<accession>H1UV05</accession>
<dbReference type="Proteomes" id="UP000007174">
    <property type="component" value="Unassembled WGS sequence"/>
</dbReference>
<dbReference type="EMBL" id="CACQ02000129">
    <property type="protein sequence ID" value="CCF31806.1"/>
    <property type="molecule type" value="Genomic_DNA"/>
</dbReference>
<feature type="non-terminal residue" evidence="2">
    <location>
        <position position="1"/>
    </location>
</feature>
<gene>
    <name evidence="2" type="ORF">CH063_16128</name>
</gene>
<feature type="compositionally biased region" description="Low complexity" evidence="1">
    <location>
        <begin position="38"/>
        <end position="47"/>
    </location>
</feature>
<dbReference type="AlphaFoldDB" id="H1UV05"/>
<dbReference type="HOGENOM" id="CLU_2910238_0_0_1"/>
<reference evidence="3" key="1">
    <citation type="journal article" date="2012" name="Nat. Genet.">
        <title>Lifestyle transitions in plant pathogenic Colletotrichum fungi deciphered by genome and transcriptome analyses.</title>
        <authorList>
            <person name="O'Connell R.J."/>
            <person name="Thon M.R."/>
            <person name="Hacquard S."/>
            <person name="Amyotte S.G."/>
            <person name="Kleemann J."/>
            <person name="Torres M.F."/>
            <person name="Damm U."/>
            <person name="Buiate E.A."/>
            <person name="Epstein L."/>
            <person name="Alkan N."/>
            <person name="Altmueller J."/>
            <person name="Alvarado-Balderrama L."/>
            <person name="Bauser C.A."/>
            <person name="Becker C."/>
            <person name="Birren B.W."/>
            <person name="Chen Z."/>
            <person name="Choi J."/>
            <person name="Crouch J.A."/>
            <person name="Duvick J.P."/>
            <person name="Farman M.A."/>
            <person name="Gan P."/>
            <person name="Heiman D."/>
            <person name="Henrissat B."/>
            <person name="Howard R.J."/>
            <person name="Kabbage M."/>
            <person name="Koch C."/>
            <person name="Kracher B."/>
            <person name="Kubo Y."/>
            <person name="Law A.D."/>
            <person name="Lebrun M.-H."/>
            <person name="Lee Y.-H."/>
            <person name="Miyara I."/>
            <person name="Moore N."/>
            <person name="Neumann U."/>
            <person name="Nordstroem K."/>
            <person name="Panaccione D.G."/>
            <person name="Panstruga R."/>
            <person name="Place M."/>
            <person name="Proctor R.H."/>
            <person name="Prusky D."/>
            <person name="Rech G."/>
            <person name="Reinhardt R."/>
            <person name="Rollins J.A."/>
            <person name="Rounsley S."/>
            <person name="Schardl C.L."/>
            <person name="Schwartz D.C."/>
            <person name="Shenoy N."/>
            <person name="Shirasu K."/>
            <person name="Sikhakolli U.R."/>
            <person name="Stueber K."/>
            <person name="Sukno S.A."/>
            <person name="Sweigard J.A."/>
            <person name="Takano Y."/>
            <person name="Takahara H."/>
            <person name="Trail F."/>
            <person name="van der Does H.C."/>
            <person name="Voll L.M."/>
            <person name="Will I."/>
            <person name="Young S."/>
            <person name="Zeng Q."/>
            <person name="Zhang J."/>
            <person name="Zhou S."/>
            <person name="Dickman M.B."/>
            <person name="Schulze-Lefert P."/>
            <person name="Ver Loren van Themaat E."/>
            <person name="Ma L.-J."/>
            <person name="Vaillancourt L.J."/>
        </authorList>
    </citation>
    <scope>NUCLEOTIDE SEQUENCE [LARGE SCALE GENOMIC DNA]</scope>
    <source>
        <strain evidence="3">IMI 349063</strain>
    </source>
</reference>
<protein>
    <submittedName>
        <fullName evidence="2">Uncharacterized protein</fullName>
    </submittedName>
</protein>
<evidence type="ECO:0000313" key="3">
    <source>
        <dbReference type="Proteomes" id="UP000007174"/>
    </source>
</evidence>
<organism evidence="2 3">
    <name type="scientific">Colletotrichum higginsianum (strain IMI 349063)</name>
    <name type="common">Crucifer anthracnose fungus</name>
    <dbReference type="NCBI Taxonomy" id="759273"/>
    <lineage>
        <taxon>Eukaryota</taxon>
        <taxon>Fungi</taxon>
        <taxon>Dikarya</taxon>
        <taxon>Ascomycota</taxon>
        <taxon>Pezizomycotina</taxon>
        <taxon>Sordariomycetes</taxon>
        <taxon>Hypocreomycetidae</taxon>
        <taxon>Glomerellales</taxon>
        <taxon>Glomerellaceae</taxon>
        <taxon>Colletotrichum</taxon>
        <taxon>Colletotrichum destructivum species complex</taxon>
    </lineage>
</organism>
<evidence type="ECO:0000256" key="1">
    <source>
        <dbReference type="SAM" id="MobiDB-lite"/>
    </source>
</evidence>
<feature type="region of interest" description="Disordered" evidence="1">
    <location>
        <begin position="38"/>
        <end position="62"/>
    </location>
</feature>
<proteinExistence type="predicted"/>
<evidence type="ECO:0000313" key="2">
    <source>
        <dbReference type="EMBL" id="CCF31806.1"/>
    </source>
</evidence>
<name>H1UV05_COLHI</name>
<sequence length="62" mass="5938">PGWHTDPAVTPTSGSGAYPGPLAVAVDAAVVAAPASAVAQSAPAAADDTSLSLVARSDRAPR</sequence>